<feature type="transmembrane region" description="Helical" evidence="1">
    <location>
        <begin position="116"/>
        <end position="136"/>
    </location>
</feature>
<evidence type="ECO:0000256" key="1">
    <source>
        <dbReference type="SAM" id="Phobius"/>
    </source>
</evidence>
<proteinExistence type="predicted"/>
<accession>G0AIA3</accession>
<reference evidence="3 4" key="5">
    <citation type="journal article" date="2011" name="ISME J.">
        <title>Dual transcriptional profiling of a bacterial/fungal confrontation: Collimonas fungivorans versus Aspergillus niger.</title>
        <authorList>
            <person name="Mela F."/>
            <person name="Fritsche K."/>
            <person name="de Boer W."/>
            <person name="van Veen J.A."/>
            <person name="de Graaff L.H."/>
            <person name="van den Berg M."/>
            <person name="Leveau J.H."/>
        </authorList>
    </citation>
    <scope>NUCLEOTIDE SEQUENCE [LARGE SCALE GENOMIC DNA]</scope>
    <source>
        <strain evidence="3 4">Ter331</strain>
    </source>
</reference>
<dbReference type="EMBL" id="CP002745">
    <property type="protein sequence ID" value="AEK60686.1"/>
    <property type="molecule type" value="Genomic_DNA"/>
</dbReference>
<keyword evidence="4" id="KW-1185">Reference proteome</keyword>
<reference evidence="3 4" key="3">
    <citation type="journal article" date="2008" name="FEMS Microbiol. Ecol.">
        <title>Identification and characterization of genes underlying chitinolysis in Collimonas fungivorans Ter331.</title>
        <authorList>
            <person name="Fritsche K."/>
            <person name="de Boer W."/>
            <person name="Gerards S."/>
            <person name="van den Berg M."/>
            <person name="van Veen J.A."/>
            <person name="Leveau J.H."/>
        </authorList>
    </citation>
    <scope>NUCLEOTIDE SEQUENCE [LARGE SCALE GENOMIC DNA]</scope>
    <source>
        <strain evidence="3 4">Ter331</strain>
    </source>
</reference>
<dbReference type="GO" id="GO:0016020">
    <property type="term" value="C:membrane"/>
    <property type="evidence" value="ECO:0007669"/>
    <property type="project" value="InterPro"/>
</dbReference>
<evidence type="ECO:0000259" key="2">
    <source>
        <dbReference type="Pfam" id="PF01478"/>
    </source>
</evidence>
<reference evidence="4" key="6">
    <citation type="submission" date="2011-05" db="EMBL/GenBank/DDBJ databases">
        <title>Complete sequence of Collimonas fungivorans Ter331.</title>
        <authorList>
            <person name="Leveau J.H."/>
        </authorList>
    </citation>
    <scope>NUCLEOTIDE SEQUENCE [LARGE SCALE GENOMIC DNA]</scope>
    <source>
        <strain evidence="4">Ter331</strain>
    </source>
</reference>
<evidence type="ECO:0000313" key="4">
    <source>
        <dbReference type="Proteomes" id="UP000008392"/>
    </source>
</evidence>
<dbReference type="InterPro" id="IPR000045">
    <property type="entry name" value="Prepilin_IV_endopep_pep"/>
</dbReference>
<dbReference type="Proteomes" id="UP000008392">
    <property type="component" value="Chromosome"/>
</dbReference>
<keyword evidence="1" id="KW-0812">Transmembrane</keyword>
<feature type="transmembrane region" description="Helical" evidence="1">
    <location>
        <begin position="157"/>
        <end position="179"/>
    </location>
</feature>
<name>G0AIA3_COLFT</name>
<dbReference type="Gene3D" id="1.20.120.1220">
    <property type="match status" value="1"/>
</dbReference>
<reference evidence="3 4" key="1">
    <citation type="journal article" date="2004" name="Environ. Microbiol.">
        <title>Phylogeny-function analysis of (meta)genomic libraries: screening for expression of ribosomal RNA genes by large-insert library fluorescent in situ hybridization (LIL-FISH).</title>
        <authorList>
            <person name="Leveau J.H."/>
            <person name="Gerards S."/>
            <person name="de Boer W."/>
            <person name="van Veen J.A."/>
        </authorList>
    </citation>
    <scope>NUCLEOTIDE SEQUENCE [LARGE SCALE GENOMIC DNA]</scope>
    <source>
        <strain evidence="3 4">Ter331</strain>
    </source>
</reference>
<dbReference type="GO" id="GO:0004190">
    <property type="term" value="F:aspartic-type endopeptidase activity"/>
    <property type="evidence" value="ECO:0007669"/>
    <property type="project" value="InterPro"/>
</dbReference>
<feature type="transmembrane region" description="Helical" evidence="1">
    <location>
        <begin position="55"/>
        <end position="75"/>
    </location>
</feature>
<dbReference type="eggNOG" id="COG4960">
    <property type="taxonomic scope" value="Bacteria"/>
</dbReference>
<organism evidence="3 4">
    <name type="scientific">Collimonas fungivorans (strain Ter331)</name>
    <dbReference type="NCBI Taxonomy" id="1005048"/>
    <lineage>
        <taxon>Bacteria</taxon>
        <taxon>Pseudomonadati</taxon>
        <taxon>Pseudomonadota</taxon>
        <taxon>Betaproteobacteria</taxon>
        <taxon>Burkholderiales</taxon>
        <taxon>Oxalobacteraceae</taxon>
        <taxon>Collimonas</taxon>
    </lineage>
</organism>
<gene>
    <name evidence="3" type="ordered locus">CFU_0853</name>
</gene>
<dbReference type="HOGENOM" id="CLU_057101_6_0_4"/>
<protein>
    <submittedName>
        <fullName evidence="3">Putative membrane protein</fullName>
    </submittedName>
</protein>
<keyword evidence="1" id="KW-0472">Membrane</keyword>
<keyword evidence="1" id="KW-1133">Transmembrane helix</keyword>
<dbReference type="KEGG" id="cfu:CFU_0853"/>
<feature type="transmembrane region" description="Helical" evidence="1">
    <location>
        <begin position="33"/>
        <end position="49"/>
    </location>
</feature>
<reference evidence="3 4" key="4">
    <citation type="journal article" date="2010" name="Environ. Microbiol.">
        <title>The bacterial genus Collimonas: mycophagy, weathering and other adaptive solutions to life in oligotrophic soil environments.</title>
        <authorList>
            <person name="Leveau J.H."/>
            <person name="Uroz S."/>
            <person name="de Boer W."/>
        </authorList>
    </citation>
    <scope>NUCLEOTIDE SEQUENCE [LARGE SCALE GENOMIC DNA]</scope>
    <source>
        <strain evidence="3 4">Ter331</strain>
    </source>
</reference>
<feature type="transmembrane region" description="Helical" evidence="1">
    <location>
        <begin position="6"/>
        <end position="26"/>
    </location>
</feature>
<sequence>MPDTSLILPQLFLLFCVAIFLYDYLFRRVPNKFLLIAMVVQLGCLLWLGKGLNEIGWLNALSGFAVGLAFFLPLYALRAMAAGDVKFFAVLGFLLGPGALLPAFLIASLIAAVHAIVMYVSRLGMVPGLQLISMRIMRWPLCQRVLEKRGKRVGIPYAAYLALAGAWIGMHGAGIVPGFT</sequence>
<evidence type="ECO:0000313" key="3">
    <source>
        <dbReference type="EMBL" id="AEK60686.1"/>
    </source>
</evidence>
<dbReference type="Pfam" id="PF01478">
    <property type="entry name" value="Peptidase_A24"/>
    <property type="match status" value="1"/>
</dbReference>
<feature type="transmembrane region" description="Helical" evidence="1">
    <location>
        <begin position="87"/>
        <end position="110"/>
    </location>
</feature>
<dbReference type="RefSeq" id="WP_014004841.1">
    <property type="nucleotide sequence ID" value="NC_015856.1"/>
</dbReference>
<dbReference type="AlphaFoldDB" id="G0AIA3"/>
<feature type="domain" description="Prepilin type IV endopeptidase peptidase" evidence="2">
    <location>
        <begin position="11"/>
        <end position="116"/>
    </location>
</feature>
<reference evidence="3 4" key="2">
    <citation type="journal article" date="2006" name="J. Microbiol. Methods">
        <title>Genomic flank-sequencing of plasposon insertion sites for rapid identification of functional genes.</title>
        <authorList>
            <person name="Leveau J.H."/>
            <person name="Gerards S."/>
            <person name="Fritsche K."/>
            <person name="Zondag G."/>
            <person name="van Veen J.A."/>
        </authorList>
    </citation>
    <scope>NUCLEOTIDE SEQUENCE [LARGE SCALE GENOMIC DNA]</scope>
    <source>
        <strain evidence="3 4">Ter331</strain>
    </source>
</reference>
<dbReference type="STRING" id="1005048.CFU_0853"/>